<dbReference type="GO" id="GO:0016491">
    <property type="term" value="F:oxidoreductase activity"/>
    <property type="evidence" value="ECO:0007669"/>
    <property type="project" value="UniProtKB-KW"/>
</dbReference>
<dbReference type="PANTHER" id="PTHR47706">
    <property type="entry name" value="NMRA-LIKE FAMILY PROTEIN"/>
    <property type="match status" value="1"/>
</dbReference>
<evidence type="ECO:0000256" key="2">
    <source>
        <dbReference type="ARBA" id="ARBA00022857"/>
    </source>
</evidence>
<proteinExistence type="inferred from homology"/>
<dbReference type="InterPro" id="IPR016040">
    <property type="entry name" value="NAD(P)-bd_dom"/>
</dbReference>
<keyword evidence="6" id="KW-1185">Reference proteome</keyword>
<name>A0A9P9R8R0_FUSRE</name>
<gene>
    <name evidence="5" type="ORF">BKA55DRAFT_548065</name>
</gene>
<feature type="domain" description="NAD(P)-binding" evidence="4">
    <location>
        <begin position="8"/>
        <end position="155"/>
    </location>
</feature>
<evidence type="ECO:0000256" key="3">
    <source>
        <dbReference type="ARBA" id="ARBA00023002"/>
    </source>
</evidence>
<dbReference type="SUPFAM" id="SSF51735">
    <property type="entry name" value="NAD(P)-binding Rossmann-fold domains"/>
    <property type="match status" value="1"/>
</dbReference>
<dbReference type="InterPro" id="IPR036291">
    <property type="entry name" value="NAD(P)-bd_dom_sf"/>
</dbReference>
<keyword evidence="3" id="KW-0560">Oxidoreductase</keyword>
<dbReference type="RefSeq" id="XP_046055983.1">
    <property type="nucleotide sequence ID" value="XM_046191086.1"/>
</dbReference>
<dbReference type="Proteomes" id="UP000720189">
    <property type="component" value="Unassembled WGS sequence"/>
</dbReference>
<dbReference type="OrthoDB" id="419598at2759"/>
<comment type="similarity">
    <text evidence="1">Belongs to the NmrA-type oxidoreductase family. Isoflavone reductase subfamily.</text>
</comment>
<organism evidence="5 6">
    <name type="scientific">Fusarium redolens</name>
    <dbReference type="NCBI Taxonomy" id="48865"/>
    <lineage>
        <taxon>Eukaryota</taxon>
        <taxon>Fungi</taxon>
        <taxon>Dikarya</taxon>
        <taxon>Ascomycota</taxon>
        <taxon>Pezizomycotina</taxon>
        <taxon>Sordariomycetes</taxon>
        <taxon>Hypocreomycetidae</taxon>
        <taxon>Hypocreales</taxon>
        <taxon>Nectriaceae</taxon>
        <taxon>Fusarium</taxon>
        <taxon>Fusarium redolens species complex</taxon>
    </lineage>
</organism>
<keyword evidence="2" id="KW-0521">NADP</keyword>
<protein>
    <recommendedName>
        <fullName evidence="4">NAD(P)-binding domain-containing protein</fullName>
    </recommendedName>
</protein>
<dbReference type="GeneID" id="70221040"/>
<dbReference type="PANTHER" id="PTHR47706:SF4">
    <property type="entry name" value="NMRA-LIKE DOMAIN-CONTAINING PROTEIN"/>
    <property type="match status" value="1"/>
</dbReference>
<evidence type="ECO:0000313" key="6">
    <source>
        <dbReference type="Proteomes" id="UP000720189"/>
    </source>
</evidence>
<dbReference type="InterPro" id="IPR051609">
    <property type="entry name" value="NmrA/Isoflavone_reductase-like"/>
</dbReference>
<comment type="caution">
    <text evidence="5">The sequence shown here is derived from an EMBL/GenBank/DDBJ whole genome shotgun (WGS) entry which is preliminary data.</text>
</comment>
<evidence type="ECO:0000259" key="4">
    <source>
        <dbReference type="Pfam" id="PF13460"/>
    </source>
</evidence>
<dbReference type="Gene3D" id="3.90.25.10">
    <property type="entry name" value="UDP-galactose 4-epimerase, domain 1"/>
    <property type="match status" value="1"/>
</dbReference>
<dbReference type="Pfam" id="PF13460">
    <property type="entry name" value="NAD_binding_10"/>
    <property type="match status" value="1"/>
</dbReference>
<evidence type="ECO:0000256" key="1">
    <source>
        <dbReference type="ARBA" id="ARBA00005725"/>
    </source>
</evidence>
<reference evidence="5" key="1">
    <citation type="journal article" date="2021" name="Nat. Commun.">
        <title>Genetic determinants of endophytism in the Arabidopsis root mycobiome.</title>
        <authorList>
            <person name="Mesny F."/>
            <person name="Miyauchi S."/>
            <person name="Thiergart T."/>
            <person name="Pickel B."/>
            <person name="Atanasova L."/>
            <person name="Karlsson M."/>
            <person name="Huettel B."/>
            <person name="Barry K.W."/>
            <person name="Haridas S."/>
            <person name="Chen C."/>
            <person name="Bauer D."/>
            <person name="Andreopoulos W."/>
            <person name="Pangilinan J."/>
            <person name="LaButti K."/>
            <person name="Riley R."/>
            <person name="Lipzen A."/>
            <person name="Clum A."/>
            <person name="Drula E."/>
            <person name="Henrissat B."/>
            <person name="Kohler A."/>
            <person name="Grigoriev I.V."/>
            <person name="Martin F.M."/>
            <person name="Hacquard S."/>
        </authorList>
    </citation>
    <scope>NUCLEOTIDE SEQUENCE</scope>
    <source>
        <strain evidence="5">MPI-CAGE-AT-0023</strain>
    </source>
</reference>
<accession>A0A9P9R8R0</accession>
<dbReference type="EMBL" id="JAGMUX010000001">
    <property type="protein sequence ID" value="KAH7269215.1"/>
    <property type="molecule type" value="Genomic_DNA"/>
</dbReference>
<dbReference type="AlphaFoldDB" id="A0A9P9R8R0"/>
<evidence type="ECO:0000313" key="5">
    <source>
        <dbReference type="EMBL" id="KAH7269215.1"/>
    </source>
</evidence>
<sequence>MGIVAIPGGTGGIGRALAEAIVARGKHEVIILGRKSNDDLAKELGAPIIVVDYSDVDSLRNILEENKVDTVVSALSSMPDQGTPPEVSLVRAAEASKVTRRFVASNWGFPLSLKLAERLPSTSVKLQTLTELAKTQLEWTQFYVGFLTDFFATPVQKTYVSPMVVVVDLVHDTAAIPGKGDTPVTFTHTFDLAKYADRVLDFTEWDREYWIIGDKATWNEVVQAAEEGKGTKFESTHDSIEDLEKGVVTELPALTLALPHIPIPREALLAFSAAFGLIFETGGTNFDDAVALNNKFPNIKPLKIKDAIRAAAKAIKN</sequence>
<dbReference type="Gene3D" id="3.40.50.720">
    <property type="entry name" value="NAD(P)-binding Rossmann-like Domain"/>
    <property type="match status" value="1"/>
</dbReference>